<organism evidence="6 7">
    <name type="scientific">Paenibacillus rhizophilus</name>
    <dbReference type="NCBI Taxonomy" id="1850366"/>
    <lineage>
        <taxon>Bacteria</taxon>
        <taxon>Bacillati</taxon>
        <taxon>Bacillota</taxon>
        <taxon>Bacilli</taxon>
        <taxon>Bacillales</taxon>
        <taxon>Paenibacillaceae</taxon>
        <taxon>Paenibacillus</taxon>
    </lineage>
</organism>
<evidence type="ECO:0000313" key="6">
    <source>
        <dbReference type="EMBL" id="RQW11224.1"/>
    </source>
</evidence>
<dbReference type="GO" id="GO:0005886">
    <property type="term" value="C:plasma membrane"/>
    <property type="evidence" value="ECO:0007669"/>
    <property type="project" value="UniProtKB-SubCell"/>
</dbReference>
<evidence type="ECO:0000256" key="5">
    <source>
        <dbReference type="SAM" id="Phobius"/>
    </source>
</evidence>
<dbReference type="InterPro" id="IPR011701">
    <property type="entry name" value="MFS"/>
</dbReference>
<comment type="similarity">
    <text evidence="2">Belongs to the major facilitator superfamily.</text>
</comment>
<dbReference type="OrthoDB" id="9773404at2"/>
<accession>A0A3N9P7Y7</accession>
<dbReference type="GO" id="GO:0022857">
    <property type="term" value="F:transmembrane transporter activity"/>
    <property type="evidence" value="ECO:0007669"/>
    <property type="project" value="InterPro"/>
</dbReference>
<dbReference type="EMBL" id="RQPI01000006">
    <property type="protein sequence ID" value="RQW11224.1"/>
    <property type="molecule type" value="Genomic_DNA"/>
</dbReference>
<dbReference type="PANTHER" id="PTHR43271">
    <property type="entry name" value="BLL2771 PROTEIN"/>
    <property type="match status" value="1"/>
</dbReference>
<keyword evidence="4" id="KW-1003">Cell membrane</keyword>
<dbReference type="Proteomes" id="UP000282529">
    <property type="component" value="Unassembled WGS sequence"/>
</dbReference>
<keyword evidence="5" id="KW-1133">Transmembrane helix</keyword>
<evidence type="ECO:0000256" key="1">
    <source>
        <dbReference type="ARBA" id="ARBA00004651"/>
    </source>
</evidence>
<dbReference type="PANTHER" id="PTHR43271:SF1">
    <property type="entry name" value="INNER MEMBRANE TRANSPORT PROTEIN YNFM"/>
    <property type="match status" value="1"/>
</dbReference>
<evidence type="ECO:0000256" key="2">
    <source>
        <dbReference type="ARBA" id="ARBA00008335"/>
    </source>
</evidence>
<dbReference type="AlphaFoldDB" id="A0A3N9P7Y7"/>
<comment type="subcellular location">
    <subcellularLocation>
        <location evidence="1">Cell membrane</location>
        <topology evidence="1">Multi-pass membrane protein</topology>
    </subcellularLocation>
</comment>
<evidence type="ECO:0000256" key="3">
    <source>
        <dbReference type="ARBA" id="ARBA00022448"/>
    </source>
</evidence>
<feature type="transmembrane region" description="Helical" evidence="5">
    <location>
        <begin position="45"/>
        <end position="63"/>
    </location>
</feature>
<comment type="caution">
    <text evidence="6">The sequence shown here is derived from an EMBL/GenBank/DDBJ whole genome shotgun (WGS) entry which is preliminary data.</text>
</comment>
<feature type="transmembrane region" description="Helical" evidence="5">
    <location>
        <begin position="20"/>
        <end position="38"/>
    </location>
</feature>
<evidence type="ECO:0000313" key="7">
    <source>
        <dbReference type="Proteomes" id="UP000282529"/>
    </source>
</evidence>
<protein>
    <submittedName>
        <fullName evidence="6">MFS transporter</fullName>
    </submittedName>
</protein>
<dbReference type="SUPFAM" id="SSF103473">
    <property type="entry name" value="MFS general substrate transporter"/>
    <property type="match status" value="1"/>
</dbReference>
<keyword evidence="7" id="KW-1185">Reference proteome</keyword>
<name>A0A3N9P7Y7_9BACL</name>
<dbReference type="Gene3D" id="1.20.1250.20">
    <property type="entry name" value="MFS general substrate transporter like domains"/>
    <property type="match status" value="1"/>
</dbReference>
<sequence length="146" mass="16022">MPFYASQAPFHYSVTQTSLLYLTYIWGIVSSLITGTVSNRFGRRATIAVGHLVGATGILVTLIPSPYTLILGASILTLGQFCSQSSATAYITDVVTHSKGRPLPCTSVSFIWGEPRGVDSWNPVETFSLVRYRGYDGRFYFIDACH</sequence>
<reference evidence="6 7" key="1">
    <citation type="submission" date="2018-11" db="EMBL/GenBank/DDBJ databases">
        <title>Genome sequence of strain 7197.</title>
        <authorList>
            <person name="Gao J."/>
            <person name="Sun J."/>
        </authorList>
    </citation>
    <scope>NUCLEOTIDE SEQUENCE [LARGE SCALE GENOMIC DNA]</scope>
    <source>
        <strain evidence="6 7">7197</strain>
    </source>
</reference>
<keyword evidence="5" id="KW-0472">Membrane</keyword>
<keyword evidence="3" id="KW-0813">Transport</keyword>
<gene>
    <name evidence="6" type="ORF">EH198_12945</name>
</gene>
<dbReference type="Pfam" id="PF07690">
    <property type="entry name" value="MFS_1"/>
    <property type="match status" value="1"/>
</dbReference>
<evidence type="ECO:0000256" key="4">
    <source>
        <dbReference type="ARBA" id="ARBA00022475"/>
    </source>
</evidence>
<proteinExistence type="inferred from homology"/>
<dbReference type="InterPro" id="IPR036259">
    <property type="entry name" value="MFS_trans_sf"/>
</dbReference>
<keyword evidence="5" id="KW-0812">Transmembrane</keyword>